<keyword evidence="5" id="KW-0663">Pyridoxal phosphate</keyword>
<feature type="non-terminal residue" evidence="7">
    <location>
        <position position="1"/>
    </location>
</feature>
<dbReference type="InterPro" id="IPR015424">
    <property type="entry name" value="PyrdxlP-dep_Trfase"/>
</dbReference>
<evidence type="ECO:0000256" key="2">
    <source>
        <dbReference type="ARBA" id="ARBA00007441"/>
    </source>
</evidence>
<evidence type="ECO:0000313" key="7">
    <source>
        <dbReference type="EMBL" id="THG93294.1"/>
    </source>
</evidence>
<dbReference type="OrthoDB" id="691673at2759"/>
<dbReference type="EMBL" id="SGPK01001334">
    <property type="protein sequence ID" value="THG93294.1"/>
    <property type="molecule type" value="Genomic_DNA"/>
</dbReference>
<dbReference type="Pfam" id="PF00155">
    <property type="entry name" value="Aminotran_1_2"/>
    <property type="match status" value="1"/>
</dbReference>
<dbReference type="InterPro" id="IPR004839">
    <property type="entry name" value="Aminotransferase_I/II_large"/>
</dbReference>
<protein>
    <recommendedName>
        <fullName evidence="6">Aminotransferase class I/classII large domain-containing protein</fullName>
    </recommendedName>
</protein>
<proteinExistence type="inferred from homology"/>
<dbReference type="GO" id="GO:0008483">
    <property type="term" value="F:transaminase activity"/>
    <property type="evidence" value="ECO:0007669"/>
    <property type="project" value="UniProtKB-KW"/>
</dbReference>
<dbReference type="AlphaFoldDB" id="A0A4S4K6A3"/>
<comment type="similarity">
    <text evidence="2">Belongs to the class-I pyridoxal-phosphate-dependent aminotransferase family.</text>
</comment>
<evidence type="ECO:0000256" key="1">
    <source>
        <dbReference type="ARBA" id="ARBA00001933"/>
    </source>
</evidence>
<comment type="cofactor">
    <cofactor evidence="1">
        <name>pyridoxal 5'-phosphate</name>
        <dbReference type="ChEBI" id="CHEBI:597326"/>
    </cofactor>
</comment>
<dbReference type="CDD" id="cd00609">
    <property type="entry name" value="AAT_like"/>
    <property type="match status" value="1"/>
</dbReference>
<accession>A0A4S4K6A3</accession>
<dbReference type="Gene3D" id="3.90.1150.10">
    <property type="entry name" value="Aspartate Aminotransferase, domain 1"/>
    <property type="match status" value="1"/>
</dbReference>
<reference evidence="7 8" key="1">
    <citation type="submission" date="2019-02" db="EMBL/GenBank/DDBJ databases">
        <title>Genome sequencing of the rare red list fungi Phellinidium pouzarii.</title>
        <authorList>
            <person name="Buettner E."/>
            <person name="Kellner H."/>
        </authorList>
    </citation>
    <scope>NUCLEOTIDE SEQUENCE [LARGE SCALE GENOMIC DNA]</scope>
    <source>
        <strain evidence="7 8">DSM 108285</strain>
    </source>
</reference>
<evidence type="ECO:0000313" key="8">
    <source>
        <dbReference type="Proteomes" id="UP000308199"/>
    </source>
</evidence>
<comment type="caution">
    <text evidence="7">The sequence shown here is derived from an EMBL/GenBank/DDBJ whole genome shotgun (WGS) entry which is preliminary data.</text>
</comment>
<sequence length="212" mass="23611">DPYYYLYYGKAARPPSYFTLELEQPEVGRVVRCDSLSKVLSAGIRIAFASGPAPIMDAIDLHTSSANLQVSSLTQVIALSVLESWGYDGFIEHTKGVSHFYRQKRDAFEKAMYHHLGGLAEWSTPEAGMFFWFKLLLNDPSRPERQVEEDSEELIRTKALENGVLALPGTSFLATGGKTAYVRASFSLLDTDAVEEALRRLREVILKARSGA</sequence>
<dbReference type="PANTHER" id="PTHR42790:SF19">
    <property type="entry name" value="KYNURENINE_ALPHA-AMINOADIPATE AMINOTRANSFERASE, MITOCHONDRIAL"/>
    <property type="match status" value="1"/>
</dbReference>
<dbReference type="Proteomes" id="UP000308199">
    <property type="component" value="Unassembled WGS sequence"/>
</dbReference>
<feature type="domain" description="Aminotransferase class I/classII large" evidence="6">
    <location>
        <begin position="24"/>
        <end position="201"/>
    </location>
</feature>
<dbReference type="SUPFAM" id="SSF53383">
    <property type="entry name" value="PLP-dependent transferases"/>
    <property type="match status" value="1"/>
</dbReference>
<organism evidence="7 8">
    <name type="scientific">Phellinidium pouzarii</name>
    <dbReference type="NCBI Taxonomy" id="167371"/>
    <lineage>
        <taxon>Eukaryota</taxon>
        <taxon>Fungi</taxon>
        <taxon>Dikarya</taxon>
        <taxon>Basidiomycota</taxon>
        <taxon>Agaricomycotina</taxon>
        <taxon>Agaricomycetes</taxon>
        <taxon>Hymenochaetales</taxon>
        <taxon>Hymenochaetaceae</taxon>
        <taxon>Phellinidium</taxon>
    </lineage>
</organism>
<evidence type="ECO:0000256" key="4">
    <source>
        <dbReference type="ARBA" id="ARBA00022679"/>
    </source>
</evidence>
<dbReference type="InterPro" id="IPR015422">
    <property type="entry name" value="PyrdxlP-dep_Trfase_small"/>
</dbReference>
<dbReference type="GO" id="GO:1901605">
    <property type="term" value="P:alpha-amino acid metabolic process"/>
    <property type="evidence" value="ECO:0007669"/>
    <property type="project" value="TreeGrafter"/>
</dbReference>
<keyword evidence="4" id="KW-0808">Transferase</keyword>
<name>A0A4S4K6A3_9AGAM</name>
<keyword evidence="8" id="KW-1185">Reference proteome</keyword>
<dbReference type="PANTHER" id="PTHR42790">
    <property type="entry name" value="AMINOTRANSFERASE"/>
    <property type="match status" value="1"/>
</dbReference>
<evidence type="ECO:0000256" key="5">
    <source>
        <dbReference type="ARBA" id="ARBA00022898"/>
    </source>
</evidence>
<dbReference type="InterPro" id="IPR050859">
    <property type="entry name" value="Class-I_PLP-dep_aminotransf"/>
</dbReference>
<dbReference type="GO" id="GO:0030170">
    <property type="term" value="F:pyridoxal phosphate binding"/>
    <property type="evidence" value="ECO:0007669"/>
    <property type="project" value="InterPro"/>
</dbReference>
<evidence type="ECO:0000259" key="6">
    <source>
        <dbReference type="Pfam" id="PF00155"/>
    </source>
</evidence>
<keyword evidence="3" id="KW-0032">Aminotransferase</keyword>
<gene>
    <name evidence="7" type="ORF">EW145_g8411</name>
</gene>
<evidence type="ECO:0000256" key="3">
    <source>
        <dbReference type="ARBA" id="ARBA00022576"/>
    </source>
</evidence>
<dbReference type="InterPro" id="IPR015421">
    <property type="entry name" value="PyrdxlP-dep_Trfase_major"/>
</dbReference>
<dbReference type="Gene3D" id="3.40.640.10">
    <property type="entry name" value="Type I PLP-dependent aspartate aminotransferase-like (Major domain)"/>
    <property type="match status" value="1"/>
</dbReference>